<dbReference type="SMART" id="SM00256">
    <property type="entry name" value="FBOX"/>
    <property type="match status" value="1"/>
</dbReference>
<dbReference type="InterPro" id="IPR001810">
    <property type="entry name" value="F-box_dom"/>
</dbReference>
<dbReference type="Gene3D" id="2.120.10.80">
    <property type="entry name" value="Kelch-type beta propeller"/>
    <property type="match status" value="1"/>
</dbReference>
<sequence length="475" mass="53164">MYMYLFPVLVPFSDLYQEPSFAKSEYNEVSLGETCKRQRIASICYEENLRLIPSLPDEISIQIFARLPRVCYLNMRLVARNWKAVMMSPELFNLRKELGMTEEWLYLLIKFEDDKLIWHAFDPRSKLWQRLPPIPNVVYEEESRKGLYGLLMGNMVGQSNNLTDIIMGWLGRKHAPGQLPFGGCAIGTADGCLYVLGGFSKASAMRCVWRYDPIANAWSEVTPMSTGRAYCKTSILNNKLYVVGGVSRGNGGLVPLQSAEVFDPYTGTWSQVPSMTFSKAQVLPAAFMADMLKPIATGMTSYKGRLYVPQSLYSWPFFVDVGGEIYDPETNSWDEMPIGMGEGWPAKHAGTKLSVVVDGELYALDPSSSPNSGKIKVYDEKEDAWKIAIEKVPITDFSESESPYLLAGFHGKLHVITKYANRKIVVLQADACNNMDSFTSSSSESTEESETVVWKVIAETNFGPAELVSCQVLDI</sequence>
<reference evidence="4 5" key="1">
    <citation type="submission" date="2019-07" db="EMBL/GenBank/DDBJ databases">
        <title>De Novo Assembly of kiwifruit Actinidia rufa.</title>
        <authorList>
            <person name="Sugita-Konishi S."/>
            <person name="Sato K."/>
            <person name="Mori E."/>
            <person name="Abe Y."/>
            <person name="Kisaki G."/>
            <person name="Hamano K."/>
            <person name="Suezawa K."/>
            <person name="Otani M."/>
            <person name="Fukuda T."/>
            <person name="Manabe T."/>
            <person name="Gomi K."/>
            <person name="Tabuchi M."/>
            <person name="Akimitsu K."/>
            <person name="Kataoka I."/>
        </authorList>
    </citation>
    <scope>NUCLEOTIDE SEQUENCE [LARGE SCALE GENOMIC DNA]</scope>
    <source>
        <strain evidence="5">cv. Fuchu</strain>
    </source>
</reference>
<keyword evidence="1" id="KW-0880">Kelch repeat</keyword>
<dbReference type="InterPro" id="IPR036047">
    <property type="entry name" value="F-box-like_dom_sf"/>
</dbReference>
<dbReference type="SUPFAM" id="SSF81383">
    <property type="entry name" value="F-box domain"/>
    <property type="match status" value="1"/>
</dbReference>
<dbReference type="InterPro" id="IPR015915">
    <property type="entry name" value="Kelch-typ_b-propeller"/>
</dbReference>
<dbReference type="EMBL" id="BJWL01000004">
    <property type="protein sequence ID" value="GFY85794.1"/>
    <property type="molecule type" value="Genomic_DNA"/>
</dbReference>
<dbReference type="SUPFAM" id="SSF117281">
    <property type="entry name" value="Kelch motif"/>
    <property type="match status" value="1"/>
</dbReference>
<evidence type="ECO:0000256" key="2">
    <source>
        <dbReference type="ARBA" id="ARBA00022737"/>
    </source>
</evidence>
<dbReference type="Proteomes" id="UP000585474">
    <property type="component" value="Unassembled WGS sequence"/>
</dbReference>
<proteinExistence type="predicted"/>
<gene>
    <name evidence="4" type="ORF">Acr_04g0005320</name>
</gene>
<dbReference type="InterPro" id="IPR006652">
    <property type="entry name" value="Kelch_1"/>
</dbReference>
<dbReference type="Gene3D" id="1.20.1280.50">
    <property type="match status" value="1"/>
</dbReference>
<dbReference type="Pfam" id="PF00646">
    <property type="entry name" value="F-box"/>
    <property type="match status" value="1"/>
</dbReference>
<dbReference type="PANTHER" id="PTHR46344">
    <property type="entry name" value="OS02G0202900 PROTEIN"/>
    <property type="match status" value="1"/>
</dbReference>
<keyword evidence="5" id="KW-1185">Reference proteome</keyword>
<evidence type="ECO:0000313" key="4">
    <source>
        <dbReference type="EMBL" id="GFY85794.1"/>
    </source>
</evidence>
<dbReference type="PROSITE" id="PS50181">
    <property type="entry name" value="FBOX"/>
    <property type="match status" value="1"/>
</dbReference>
<keyword evidence="2" id="KW-0677">Repeat</keyword>
<organism evidence="4 5">
    <name type="scientific">Actinidia rufa</name>
    <dbReference type="NCBI Taxonomy" id="165716"/>
    <lineage>
        <taxon>Eukaryota</taxon>
        <taxon>Viridiplantae</taxon>
        <taxon>Streptophyta</taxon>
        <taxon>Embryophyta</taxon>
        <taxon>Tracheophyta</taxon>
        <taxon>Spermatophyta</taxon>
        <taxon>Magnoliopsida</taxon>
        <taxon>eudicotyledons</taxon>
        <taxon>Gunneridae</taxon>
        <taxon>Pentapetalae</taxon>
        <taxon>asterids</taxon>
        <taxon>Ericales</taxon>
        <taxon>Actinidiaceae</taxon>
        <taxon>Actinidia</taxon>
    </lineage>
</organism>
<evidence type="ECO:0000256" key="1">
    <source>
        <dbReference type="ARBA" id="ARBA00022441"/>
    </source>
</evidence>
<dbReference type="CDD" id="cd22152">
    <property type="entry name" value="F-box_AtAFR-like"/>
    <property type="match status" value="1"/>
</dbReference>
<feature type="domain" description="F-box" evidence="3">
    <location>
        <begin position="49"/>
        <end position="95"/>
    </location>
</feature>
<dbReference type="AlphaFoldDB" id="A0A7J0EH35"/>
<dbReference type="SMART" id="SM00612">
    <property type="entry name" value="Kelch"/>
    <property type="match status" value="2"/>
</dbReference>
<name>A0A7J0EH35_9ERIC</name>
<accession>A0A7J0EH35</accession>
<dbReference type="PANTHER" id="PTHR46344:SF27">
    <property type="entry name" value="KELCH REPEAT SUPERFAMILY PROTEIN"/>
    <property type="match status" value="1"/>
</dbReference>
<comment type="caution">
    <text evidence="4">The sequence shown here is derived from an EMBL/GenBank/DDBJ whole genome shotgun (WGS) entry which is preliminary data.</text>
</comment>
<evidence type="ECO:0000259" key="3">
    <source>
        <dbReference type="PROSITE" id="PS50181"/>
    </source>
</evidence>
<protein>
    <submittedName>
        <fullName evidence="4">Galactose oxidase/kelch repeat superfamily protein</fullName>
    </submittedName>
</protein>
<evidence type="ECO:0000313" key="5">
    <source>
        <dbReference type="Proteomes" id="UP000585474"/>
    </source>
</evidence>
<dbReference type="OrthoDB" id="45365at2759"/>
<dbReference type="Pfam" id="PF01344">
    <property type="entry name" value="Kelch_1"/>
    <property type="match status" value="2"/>
</dbReference>